<evidence type="ECO:0000256" key="1">
    <source>
        <dbReference type="SAM" id="MobiDB-lite"/>
    </source>
</evidence>
<name>Q56YI7_ARATH</name>
<proteinExistence type="evidence at transcript level"/>
<protein>
    <submittedName>
        <fullName evidence="2">Uncharacterized protein</fullName>
    </submittedName>
</protein>
<evidence type="ECO:0000313" key="2">
    <source>
        <dbReference type="EMBL" id="BAD94154.1"/>
    </source>
</evidence>
<accession>Q56YI7</accession>
<feature type="compositionally biased region" description="Basic and acidic residues" evidence="1">
    <location>
        <begin position="33"/>
        <end position="46"/>
    </location>
</feature>
<feature type="region of interest" description="Disordered" evidence="1">
    <location>
        <begin position="1"/>
        <end position="46"/>
    </location>
</feature>
<organism evidence="2">
    <name type="scientific">Arabidopsis thaliana</name>
    <name type="common">Mouse-ear cress</name>
    <dbReference type="NCBI Taxonomy" id="3702"/>
    <lineage>
        <taxon>Eukaryota</taxon>
        <taxon>Viridiplantae</taxon>
        <taxon>Streptophyta</taxon>
        <taxon>Embryophyta</taxon>
        <taxon>Tracheophyta</taxon>
        <taxon>Spermatophyta</taxon>
        <taxon>Magnoliopsida</taxon>
        <taxon>eudicotyledons</taxon>
        <taxon>Gunneridae</taxon>
        <taxon>Pentapetalae</taxon>
        <taxon>rosids</taxon>
        <taxon>malvids</taxon>
        <taxon>Brassicales</taxon>
        <taxon>Brassicaceae</taxon>
        <taxon>Camelineae</taxon>
        <taxon>Arabidopsis</taxon>
    </lineage>
</organism>
<dbReference type="AlphaFoldDB" id="Q56YI7"/>
<dbReference type="EMBL" id="AK221335">
    <property type="protein sequence ID" value="BAD94154.1"/>
    <property type="molecule type" value="mRNA"/>
</dbReference>
<feature type="compositionally biased region" description="Gly residues" evidence="1">
    <location>
        <begin position="1"/>
        <end position="16"/>
    </location>
</feature>
<feature type="compositionally biased region" description="Acidic residues" evidence="1">
    <location>
        <begin position="21"/>
        <end position="31"/>
    </location>
</feature>
<reference evidence="2" key="1">
    <citation type="submission" date="2005-03" db="EMBL/GenBank/DDBJ databases">
        <title>Large-scale analysis of RIKEN Arabidopsis full-length (RAFL) cDNAs.</title>
        <authorList>
            <person name="Totoki Y."/>
            <person name="Seki M."/>
            <person name="Ishida J."/>
            <person name="Nakajima M."/>
            <person name="Enju A."/>
            <person name="Kamiya A."/>
            <person name="Narusaka M."/>
            <person name="Shin-i T."/>
            <person name="Nakagawa M."/>
            <person name="Sakamoto N."/>
            <person name="Oishi K."/>
            <person name="Kohara Y."/>
            <person name="Kobayashi M."/>
            <person name="Toyoda A."/>
            <person name="Sakaki Y."/>
            <person name="Sakurai T."/>
            <person name="Iida K."/>
            <person name="Akiyama K."/>
            <person name="Satou M."/>
            <person name="Toyoda T."/>
            <person name="Konagaya A."/>
            <person name="Carninci P."/>
            <person name="Kawai J."/>
            <person name="Hayashizaki Y."/>
            <person name="Shinozaki K."/>
        </authorList>
    </citation>
    <scope>NUCLEOTIDE SEQUENCE</scope>
</reference>
<sequence>MYGLGFCEGRGAGGDCKNGDVDVEDEGETVSEFEGRDKVPQARASD</sequence>